<dbReference type="SUPFAM" id="SSF57701">
    <property type="entry name" value="Zn2/Cys6 DNA-binding domain"/>
    <property type="match status" value="1"/>
</dbReference>
<accession>A0ABR3G8S0</accession>
<comment type="caution">
    <text evidence="10">The sequence shown here is derived from an EMBL/GenBank/DDBJ whole genome shotgun (WGS) entry which is preliminary data.</text>
</comment>
<keyword evidence="3" id="KW-0862">Zinc</keyword>
<evidence type="ECO:0000256" key="1">
    <source>
        <dbReference type="ARBA" id="ARBA00004123"/>
    </source>
</evidence>
<feature type="domain" description="Zn(2)-C6 fungal-type" evidence="9">
    <location>
        <begin position="37"/>
        <end position="68"/>
    </location>
</feature>
<dbReference type="InterPro" id="IPR001138">
    <property type="entry name" value="Zn2Cys6_DnaBD"/>
</dbReference>
<evidence type="ECO:0000256" key="4">
    <source>
        <dbReference type="ARBA" id="ARBA00023015"/>
    </source>
</evidence>
<protein>
    <recommendedName>
        <fullName evidence="9">Zn(2)-C6 fungal-type domain-containing protein</fullName>
    </recommendedName>
</protein>
<keyword evidence="2" id="KW-0479">Metal-binding</keyword>
<dbReference type="PROSITE" id="PS00463">
    <property type="entry name" value="ZN2_CY6_FUNGAL_1"/>
    <property type="match status" value="1"/>
</dbReference>
<evidence type="ECO:0000256" key="7">
    <source>
        <dbReference type="ARBA" id="ARBA00023242"/>
    </source>
</evidence>
<dbReference type="PROSITE" id="PS50048">
    <property type="entry name" value="ZN2_CY6_FUNGAL_2"/>
    <property type="match status" value="1"/>
</dbReference>
<sequence>MVQARRVLPKEEEDGNSPPLQSILPTRAGKRRCVSSACIPCRKRKSKCDGASPACSTCIAVYKTTCAYDFDGDHRRKGALKRDIEQLKEKNDSLDVIVATIRSASDSEVGDIVNHIREHGSLADIATSIKESRPGPLTQSLETDLSDMVDQFRISIEGELGYGHSWCEESSSPRENRIHSGPWTKVTSDPGFITELLTLYFTWNHPSYVLFSKSCFWEDMQARRPKYCSSLLVNVIFALASRFSDRPEARADPLDPASAGDHFFSEAKRILAVEGDIPSLTTVQSLALMSLYEAGCGRDSSGWMYSGRAFRMAMDMKLNLPLKANMSQTEIEVRKITFWGCFTIDKMWSSFLGRIPQLPSSSVGVEKPNIFPTIEFESWQPVSNEPPQPYHVQAVASRFCEVSEILGDILSMLFAPKERVTLSRLKALYTRLGMWRAQLPAEMEAKSKALPSVLGLHIYYHSTLLLLFRPFFRKEIRVLGDTPREICRRAANEIISLSTEYRRVYSLRQTVIHIPQIISGAAVILLMDLPSPSPSQSVPSNLVRCLKDLRELSIIWQWCNLTLQHIGELAKKWNIDLPREALSAISPPRPLSNHDFNIPHHVNHEFPNPQYHYARPRSENPSDIMVNQQGTWLGDEEYTYVSAIIPFPPVGYEEWTLLAP</sequence>
<dbReference type="Pfam" id="PF04082">
    <property type="entry name" value="Fungal_trans"/>
    <property type="match status" value="1"/>
</dbReference>
<evidence type="ECO:0000256" key="8">
    <source>
        <dbReference type="SAM" id="MobiDB-lite"/>
    </source>
</evidence>
<name>A0ABR3G8S0_9PEZI</name>
<comment type="subcellular location">
    <subcellularLocation>
        <location evidence="1">Nucleus</location>
    </subcellularLocation>
</comment>
<dbReference type="InterPro" id="IPR007219">
    <property type="entry name" value="XnlR_reg_dom"/>
</dbReference>
<dbReference type="SMART" id="SM00906">
    <property type="entry name" value="Fungal_trans"/>
    <property type="match status" value="1"/>
</dbReference>
<keyword evidence="5" id="KW-0238">DNA-binding</keyword>
<gene>
    <name evidence="10" type="ORF">Q9L58_009151</name>
</gene>
<dbReference type="PANTHER" id="PTHR31313">
    <property type="entry name" value="TY1 ENHANCER ACTIVATOR"/>
    <property type="match status" value="1"/>
</dbReference>
<dbReference type="PANTHER" id="PTHR31313:SF81">
    <property type="entry name" value="TY1 ENHANCER ACTIVATOR"/>
    <property type="match status" value="1"/>
</dbReference>
<dbReference type="InterPro" id="IPR036864">
    <property type="entry name" value="Zn2-C6_fun-type_DNA-bd_sf"/>
</dbReference>
<evidence type="ECO:0000313" key="11">
    <source>
        <dbReference type="Proteomes" id="UP001447188"/>
    </source>
</evidence>
<evidence type="ECO:0000259" key="9">
    <source>
        <dbReference type="PROSITE" id="PS50048"/>
    </source>
</evidence>
<evidence type="ECO:0000256" key="6">
    <source>
        <dbReference type="ARBA" id="ARBA00023163"/>
    </source>
</evidence>
<organism evidence="10 11">
    <name type="scientific">Discina gigas</name>
    <dbReference type="NCBI Taxonomy" id="1032678"/>
    <lineage>
        <taxon>Eukaryota</taxon>
        <taxon>Fungi</taxon>
        <taxon>Dikarya</taxon>
        <taxon>Ascomycota</taxon>
        <taxon>Pezizomycotina</taxon>
        <taxon>Pezizomycetes</taxon>
        <taxon>Pezizales</taxon>
        <taxon>Discinaceae</taxon>
        <taxon>Discina</taxon>
    </lineage>
</organism>
<keyword evidence="6" id="KW-0804">Transcription</keyword>
<evidence type="ECO:0000256" key="2">
    <source>
        <dbReference type="ARBA" id="ARBA00022723"/>
    </source>
</evidence>
<evidence type="ECO:0000256" key="5">
    <source>
        <dbReference type="ARBA" id="ARBA00023125"/>
    </source>
</evidence>
<dbReference type="Gene3D" id="4.10.240.10">
    <property type="entry name" value="Zn(2)-C6 fungal-type DNA-binding domain"/>
    <property type="match status" value="1"/>
</dbReference>
<dbReference type="CDD" id="cd12148">
    <property type="entry name" value="fungal_TF_MHR"/>
    <property type="match status" value="1"/>
</dbReference>
<keyword evidence="7" id="KW-0539">Nucleus</keyword>
<keyword evidence="11" id="KW-1185">Reference proteome</keyword>
<reference evidence="10 11" key="1">
    <citation type="submission" date="2024-02" db="EMBL/GenBank/DDBJ databases">
        <title>Discinaceae phylogenomics.</title>
        <authorList>
            <person name="Dirks A.C."/>
            <person name="James T.Y."/>
        </authorList>
    </citation>
    <scope>NUCLEOTIDE SEQUENCE [LARGE SCALE GENOMIC DNA]</scope>
    <source>
        <strain evidence="10 11">ACD0624</strain>
    </source>
</reference>
<proteinExistence type="predicted"/>
<dbReference type="Proteomes" id="UP001447188">
    <property type="component" value="Unassembled WGS sequence"/>
</dbReference>
<dbReference type="InterPro" id="IPR051615">
    <property type="entry name" value="Transcr_Regulatory_Elem"/>
</dbReference>
<keyword evidence="4" id="KW-0805">Transcription regulation</keyword>
<dbReference type="Pfam" id="PF00172">
    <property type="entry name" value="Zn_clus"/>
    <property type="match status" value="1"/>
</dbReference>
<dbReference type="CDD" id="cd00067">
    <property type="entry name" value="GAL4"/>
    <property type="match status" value="1"/>
</dbReference>
<evidence type="ECO:0000256" key="3">
    <source>
        <dbReference type="ARBA" id="ARBA00022833"/>
    </source>
</evidence>
<dbReference type="SMART" id="SM00066">
    <property type="entry name" value="GAL4"/>
    <property type="match status" value="1"/>
</dbReference>
<dbReference type="EMBL" id="JBBBZM010000196">
    <property type="protein sequence ID" value="KAL0631976.1"/>
    <property type="molecule type" value="Genomic_DNA"/>
</dbReference>
<feature type="region of interest" description="Disordered" evidence="8">
    <location>
        <begin position="1"/>
        <end position="24"/>
    </location>
</feature>
<evidence type="ECO:0000313" key="10">
    <source>
        <dbReference type="EMBL" id="KAL0631976.1"/>
    </source>
</evidence>